<protein>
    <submittedName>
        <fullName evidence="2">Uncharacterized protein</fullName>
    </submittedName>
</protein>
<evidence type="ECO:0000313" key="2">
    <source>
        <dbReference type="EMBL" id="CAF3681170.1"/>
    </source>
</evidence>
<dbReference type="Proteomes" id="UP000663823">
    <property type="component" value="Unassembled WGS sequence"/>
</dbReference>
<sequence>MTAVDDSVQMKINSSSSNLLARSKKLPPPPLCLPATNTTIDEEKIINSNQKREQRKSTTNCCLLSSSEDCPHKSIPFTLPASQRPQILDTLMASSSTLLVPPPSETKNKKSYNAAYTNQINLLKQRQSASKVTITDAEWIDFMRLILHKPLERELKLLLDNYKMTYFDRINAPNTADETIRSSLCSMVSEALATYSASSILPTRTTDDLTTNISSLPSTTITNNGNAKRKRKNTSNSLSISAPVAINSQTKFVISHIIPGKYDSHYNAISARHLATGILPPQKKLFVNRNTRLHNLEERFKQQTLTLKEYLEKFMRLIEIKKIHFSYIPEKDEQEYLIREGHLKNISVSSSRSSNNNNICLMLYDEVVSYMDEYDLELSGISIDDSFALPESILAHVYLSI</sequence>
<gene>
    <name evidence="2" type="ORF">FNK824_LOCUS7857</name>
    <name evidence="1" type="ORF">OTI717_LOCUS3283</name>
</gene>
<dbReference type="EMBL" id="CAJOBE010000749">
    <property type="protein sequence ID" value="CAF3681170.1"/>
    <property type="molecule type" value="Genomic_DNA"/>
</dbReference>
<evidence type="ECO:0000313" key="3">
    <source>
        <dbReference type="Proteomes" id="UP000663874"/>
    </source>
</evidence>
<reference evidence="2" key="1">
    <citation type="submission" date="2021-02" db="EMBL/GenBank/DDBJ databases">
        <authorList>
            <person name="Nowell W R."/>
        </authorList>
    </citation>
    <scope>NUCLEOTIDE SEQUENCE</scope>
</reference>
<dbReference type="Proteomes" id="UP000663874">
    <property type="component" value="Unassembled WGS sequence"/>
</dbReference>
<organism evidence="2 3">
    <name type="scientific">Rotaria sordida</name>
    <dbReference type="NCBI Taxonomy" id="392033"/>
    <lineage>
        <taxon>Eukaryota</taxon>
        <taxon>Metazoa</taxon>
        <taxon>Spiralia</taxon>
        <taxon>Gnathifera</taxon>
        <taxon>Rotifera</taxon>
        <taxon>Eurotatoria</taxon>
        <taxon>Bdelloidea</taxon>
        <taxon>Philodinida</taxon>
        <taxon>Philodinidae</taxon>
        <taxon>Rotaria</taxon>
    </lineage>
</organism>
<name>A0A818TFF4_9BILA</name>
<evidence type="ECO:0000313" key="1">
    <source>
        <dbReference type="EMBL" id="CAF3530326.1"/>
    </source>
</evidence>
<dbReference type="EMBL" id="CAJOAX010000175">
    <property type="protein sequence ID" value="CAF3530326.1"/>
    <property type="molecule type" value="Genomic_DNA"/>
</dbReference>
<comment type="caution">
    <text evidence="2">The sequence shown here is derived from an EMBL/GenBank/DDBJ whole genome shotgun (WGS) entry which is preliminary data.</text>
</comment>
<accession>A0A818TFF4</accession>
<proteinExistence type="predicted"/>
<dbReference type="AlphaFoldDB" id="A0A818TFF4"/>